<dbReference type="GO" id="GO:0005737">
    <property type="term" value="C:cytoplasm"/>
    <property type="evidence" value="ECO:0007669"/>
    <property type="project" value="UniProtKB-SubCell"/>
</dbReference>
<reference evidence="12 13" key="1">
    <citation type="submission" date="2013-07" db="EMBL/GenBank/DDBJ databases">
        <title>The Genome Sequence of Cryptococcus heveanensis BCC8398.</title>
        <authorList>
            <consortium name="The Broad Institute Genome Sequencing Platform"/>
            <person name="Cuomo C."/>
            <person name="Litvintseva A."/>
            <person name="Chen Y."/>
            <person name="Heitman J."/>
            <person name="Sun S."/>
            <person name="Springer D."/>
            <person name="Dromer F."/>
            <person name="Young S.K."/>
            <person name="Zeng Q."/>
            <person name="Gargeya S."/>
            <person name="Fitzgerald M."/>
            <person name="Abouelleil A."/>
            <person name="Alvarado L."/>
            <person name="Berlin A.M."/>
            <person name="Chapman S.B."/>
            <person name="Dewar J."/>
            <person name="Goldberg J."/>
            <person name="Griggs A."/>
            <person name="Gujja S."/>
            <person name="Hansen M."/>
            <person name="Howarth C."/>
            <person name="Imamovic A."/>
            <person name="Larimer J."/>
            <person name="McCowan C."/>
            <person name="Murphy C."/>
            <person name="Pearson M."/>
            <person name="Priest M."/>
            <person name="Roberts A."/>
            <person name="Saif S."/>
            <person name="Shea T."/>
            <person name="Sykes S."/>
            <person name="Wortman J."/>
            <person name="Nusbaum C."/>
            <person name="Birren B."/>
        </authorList>
    </citation>
    <scope>NUCLEOTIDE SEQUENCE [LARGE SCALE GENOMIC DNA]</scope>
    <source>
        <strain evidence="12 13">BCC8398</strain>
    </source>
</reference>
<comment type="similarity">
    <text evidence="4">Belongs to the IWR1/SLC7A6OS family.</text>
</comment>
<feature type="compositionally biased region" description="Polar residues" evidence="10">
    <location>
        <begin position="105"/>
        <end position="122"/>
    </location>
</feature>
<evidence type="ECO:0000256" key="10">
    <source>
        <dbReference type="SAM" id="MobiDB-lite"/>
    </source>
</evidence>
<evidence type="ECO:0000313" key="13">
    <source>
        <dbReference type="Proteomes" id="UP000092666"/>
    </source>
</evidence>
<dbReference type="OrthoDB" id="6255506at2759"/>
<dbReference type="Proteomes" id="UP000092666">
    <property type="component" value="Unassembled WGS sequence"/>
</dbReference>
<evidence type="ECO:0000259" key="11">
    <source>
        <dbReference type="Pfam" id="PF08574"/>
    </source>
</evidence>
<proteinExistence type="inferred from homology"/>
<keyword evidence="7" id="KW-0963">Cytoplasm</keyword>
<dbReference type="InterPro" id="IPR013883">
    <property type="entry name" value="TF_Iwr1_dom"/>
</dbReference>
<feature type="compositionally biased region" description="Polar residues" evidence="10">
    <location>
        <begin position="175"/>
        <end position="201"/>
    </location>
</feature>
<dbReference type="AlphaFoldDB" id="A0A1B9GVI5"/>
<evidence type="ECO:0000313" key="12">
    <source>
        <dbReference type="EMBL" id="OCF35044.1"/>
    </source>
</evidence>
<feature type="region of interest" description="Disordered" evidence="10">
    <location>
        <begin position="105"/>
        <end position="216"/>
    </location>
</feature>
<feature type="compositionally biased region" description="Low complexity" evidence="10">
    <location>
        <begin position="328"/>
        <end position="339"/>
    </location>
</feature>
<reference evidence="13" key="2">
    <citation type="submission" date="2013-12" db="EMBL/GenBank/DDBJ databases">
        <title>Evolution of pathogenesis and genome organization in the Tremellales.</title>
        <authorList>
            <person name="Cuomo C."/>
            <person name="Litvintseva A."/>
            <person name="Heitman J."/>
            <person name="Chen Y."/>
            <person name="Sun S."/>
            <person name="Springer D."/>
            <person name="Dromer F."/>
            <person name="Young S."/>
            <person name="Zeng Q."/>
            <person name="Chapman S."/>
            <person name="Gujja S."/>
            <person name="Saif S."/>
            <person name="Birren B."/>
        </authorList>
    </citation>
    <scope>NUCLEOTIDE SEQUENCE [LARGE SCALE GENOMIC DNA]</scope>
    <source>
        <strain evidence="13">BCC8398</strain>
    </source>
</reference>
<feature type="compositionally biased region" description="Acidic residues" evidence="10">
    <location>
        <begin position="360"/>
        <end position="369"/>
    </location>
</feature>
<feature type="domain" description="Transcription factor Iwr1" evidence="11">
    <location>
        <begin position="292"/>
        <end position="363"/>
    </location>
</feature>
<protein>
    <recommendedName>
        <fullName evidence="5">Probable RNA polymerase II nuclear localization protein SLC7A6OS</fullName>
    </recommendedName>
</protein>
<keyword evidence="9" id="KW-0539">Nucleus</keyword>
<evidence type="ECO:0000256" key="8">
    <source>
        <dbReference type="ARBA" id="ARBA00022927"/>
    </source>
</evidence>
<dbReference type="GO" id="GO:0032502">
    <property type="term" value="P:developmental process"/>
    <property type="evidence" value="ECO:0007669"/>
    <property type="project" value="TreeGrafter"/>
</dbReference>
<dbReference type="PANTHER" id="PTHR31196:SF2">
    <property type="entry name" value="RNA POLYMERASE II NUCLEAR LOCALIZATION PROTEIN SLC7A6OS-RELATED"/>
    <property type="match status" value="1"/>
</dbReference>
<name>A0A1B9GVI5_9TREE</name>
<feature type="compositionally biased region" description="Polar residues" evidence="10">
    <location>
        <begin position="132"/>
        <end position="143"/>
    </location>
</feature>
<keyword evidence="8" id="KW-0653">Protein transport</keyword>
<dbReference type="Pfam" id="PF08574">
    <property type="entry name" value="Iwr1"/>
    <property type="match status" value="1"/>
</dbReference>
<evidence type="ECO:0000256" key="9">
    <source>
        <dbReference type="ARBA" id="ARBA00023242"/>
    </source>
</evidence>
<dbReference type="STRING" id="1296120.A0A1B9GVI5"/>
<feature type="region of interest" description="Disordered" evidence="10">
    <location>
        <begin position="1"/>
        <end position="33"/>
    </location>
</feature>
<gene>
    <name evidence="12" type="ORF">I316_03084</name>
</gene>
<dbReference type="EMBL" id="KI669500">
    <property type="protein sequence ID" value="OCF35044.1"/>
    <property type="molecule type" value="Genomic_DNA"/>
</dbReference>
<organism evidence="12 13">
    <name type="scientific">Kwoniella heveanensis BCC8398</name>
    <dbReference type="NCBI Taxonomy" id="1296120"/>
    <lineage>
        <taxon>Eukaryota</taxon>
        <taxon>Fungi</taxon>
        <taxon>Dikarya</taxon>
        <taxon>Basidiomycota</taxon>
        <taxon>Agaricomycotina</taxon>
        <taxon>Tremellomycetes</taxon>
        <taxon>Tremellales</taxon>
        <taxon>Cryptococcaceae</taxon>
        <taxon>Kwoniella</taxon>
    </lineage>
</organism>
<evidence type="ECO:0000256" key="6">
    <source>
        <dbReference type="ARBA" id="ARBA00022448"/>
    </source>
</evidence>
<feature type="compositionally biased region" description="Acidic residues" evidence="10">
    <location>
        <begin position="340"/>
        <end position="352"/>
    </location>
</feature>
<evidence type="ECO:0000256" key="5">
    <source>
        <dbReference type="ARBA" id="ARBA00017036"/>
    </source>
</evidence>
<dbReference type="GO" id="GO:0005634">
    <property type="term" value="C:nucleus"/>
    <property type="evidence" value="ECO:0007669"/>
    <property type="project" value="UniProtKB-SubCell"/>
</dbReference>
<dbReference type="PANTHER" id="PTHR31196">
    <property type="entry name" value="RNA POLYMERASE II NUCLEAR LOCALIZATION PROTEIN SLC7A6OS-RELATED"/>
    <property type="match status" value="1"/>
</dbReference>
<feature type="compositionally biased region" description="Acidic residues" evidence="10">
    <location>
        <begin position="377"/>
        <end position="399"/>
    </location>
</feature>
<comment type="function">
    <text evidence="1">Directs RNA polymerase II nuclear import.</text>
</comment>
<evidence type="ECO:0000256" key="2">
    <source>
        <dbReference type="ARBA" id="ARBA00004123"/>
    </source>
</evidence>
<feature type="region of interest" description="Disordered" evidence="10">
    <location>
        <begin position="305"/>
        <end position="409"/>
    </location>
</feature>
<feature type="compositionally biased region" description="Low complexity" evidence="10">
    <location>
        <begin position="1"/>
        <end position="20"/>
    </location>
</feature>
<evidence type="ECO:0000256" key="3">
    <source>
        <dbReference type="ARBA" id="ARBA00004496"/>
    </source>
</evidence>
<feature type="region of interest" description="Disordered" evidence="10">
    <location>
        <begin position="58"/>
        <end position="77"/>
    </location>
</feature>
<evidence type="ECO:0000256" key="1">
    <source>
        <dbReference type="ARBA" id="ARBA00003202"/>
    </source>
</evidence>
<keyword evidence="13" id="KW-1185">Reference proteome</keyword>
<evidence type="ECO:0000256" key="7">
    <source>
        <dbReference type="ARBA" id="ARBA00022490"/>
    </source>
</evidence>
<dbReference type="GO" id="GO:0015031">
    <property type="term" value="P:protein transport"/>
    <property type="evidence" value="ECO:0007669"/>
    <property type="project" value="UniProtKB-KW"/>
</dbReference>
<sequence length="409" mass="44243">MNYPQSQFAGPSSSSSASYGLGTGAGPTSTSAEAGSYTVLRIKRKATDAPLSSLVIQDLEPRLRNTKRRRDVSGRPRGVFRLAETVPDTWKGRGQEGEVLKSRIQNLLSSSSQPDSPITPTSPLNPPAIPATTASPVHPTTSLFEPVDTLASTSKTVAEGSRRETNAEDECRGTKSASAPTVRSAPPTTNGSSAGPSQTQFRVVPPLSPRTKAMMPPRLLTTAETEGDGSSSPLVFVDAQAVSPTKPRTTGKPINHQEEKDMAAFLPMLEEYLKFEESQSKPPSPKVEPAEDEWVYDLYYRDNRNAGSAPLGLGAGDGVSIGELLGFEDISPPSSISGSEPEDEADEDSNDEDYYRNDYPEDEDADEDMEGFRPGYDDDDDEAEEEDEWSDSDYGDQDNDDRGEWGYRG</sequence>
<comment type="subcellular location">
    <subcellularLocation>
        <location evidence="3">Cytoplasm</location>
    </subcellularLocation>
    <subcellularLocation>
        <location evidence="2">Nucleus</location>
    </subcellularLocation>
</comment>
<keyword evidence="6" id="KW-0813">Transport</keyword>
<accession>A0A1B9GVI5</accession>
<dbReference type="InterPro" id="IPR040218">
    <property type="entry name" value="SLC7A6OS"/>
</dbReference>
<evidence type="ECO:0000256" key="4">
    <source>
        <dbReference type="ARBA" id="ARBA00010218"/>
    </source>
</evidence>
<feature type="compositionally biased region" description="Basic and acidic residues" evidence="10">
    <location>
        <begin position="400"/>
        <end position="409"/>
    </location>
</feature>
<feature type="compositionally biased region" description="Basic and acidic residues" evidence="10">
    <location>
        <begin position="160"/>
        <end position="173"/>
    </location>
</feature>